<sequence length="473" mass="53279">MNVVVFSGGTATNSLTPCFNKICLKGSDSDRELNEGTDSNSEQYGNLTYVLPISDNGGSTSEILRVFGGPALGDIRSRIVRLINDEDLKYVFSYRLSKDEQKAKKEWNSIVEGEHDLWSSISPVLKELVRSFLISIHTEILKRARSSSNSFNFSKASIGNLFLLAARTFIGGSLDSSIELMMRIGYCNTHLNVIPCINTIHTYHISALLDDGQIIIGQSQISHPSKTPKTLLTPQASLYMSNPKSNHLVKSDSSSTTTYTSANEENTQEDYGNPLYILPELRNSQLHFDKSQEDDKLDAKISKIFYINPYGEEVRPVGNERVKQKIHDADMVVYSIGSLMTSLMPIIILGNIAETLYQSSSKKIKKVLLINNKYDRETYGLSGYEYIKFIVDSMKEAVMYQNSRKSEQLDLSILSENKSWKCFITDIVYLSEGDIKINPLEFKDHEIKFHEIQSDILDNDSLANILLRVNADR</sequence>
<dbReference type="STRING" id="1071381.G8C1R6"/>
<protein>
    <submittedName>
        <fullName evidence="2">Uncharacterized protein</fullName>
    </submittedName>
</protein>
<dbReference type="InterPro" id="IPR038136">
    <property type="entry name" value="CofD-like_dom_sf"/>
</dbReference>
<evidence type="ECO:0000256" key="1">
    <source>
        <dbReference type="SAM" id="MobiDB-lite"/>
    </source>
</evidence>
<evidence type="ECO:0000313" key="2">
    <source>
        <dbReference type="EMBL" id="CCE66094.1"/>
    </source>
</evidence>
<name>G8C1R6_TETPH</name>
<reference evidence="2 3" key="1">
    <citation type="journal article" date="2011" name="Proc. Natl. Acad. Sci. U.S.A.">
        <title>Evolutionary erosion of yeast sex chromosomes by mating-type switching accidents.</title>
        <authorList>
            <person name="Gordon J.L."/>
            <person name="Armisen D."/>
            <person name="Proux-Wera E."/>
            <person name="Oheigeartaigh S.S."/>
            <person name="Byrne K.P."/>
            <person name="Wolfe K.H."/>
        </authorList>
    </citation>
    <scope>NUCLEOTIDE SEQUENCE [LARGE SCALE GENOMIC DNA]</scope>
    <source>
        <strain evidence="3">ATCC 24235 / CBS 4417 / NBRC 1672 / NRRL Y-8282 / UCD 70-5</strain>
    </source>
</reference>
<feature type="compositionally biased region" description="Low complexity" evidence="1">
    <location>
        <begin position="251"/>
        <end position="261"/>
    </location>
</feature>
<dbReference type="HOGENOM" id="CLU_019029_3_0_1"/>
<dbReference type="KEGG" id="tpf:TPHA_0O01250"/>
<dbReference type="GeneID" id="11530599"/>
<dbReference type="RefSeq" id="XP_003688528.1">
    <property type="nucleotide sequence ID" value="XM_003688480.1"/>
</dbReference>
<dbReference type="GO" id="GO:0043743">
    <property type="term" value="F:LPPG:FO 2-phospho-L-lactate transferase activity"/>
    <property type="evidence" value="ECO:0007669"/>
    <property type="project" value="InterPro"/>
</dbReference>
<keyword evidence="3" id="KW-1185">Reference proteome</keyword>
<dbReference type="Pfam" id="PF01933">
    <property type="entry name" value="CofD"/>
    <property type="match status" value="1"/>
</dbReference>
<proteinExistence type="predicted"/>
<evidence type="ECO:0000313" key="3">
    <source>
        <dbReference type="Proteomes" id="UP000005666"/>
    </source>
</evidence>
<dbReference type="SUPFAM" id="SSF142338">
    <property type="entry name" value="CofD-like"/>
    <property type="match status" value="1"/>
</dbReference>
<dbReference type="EMBL" id="HE612870">
    <property type="protein sequence ID" value="CCE66094.1"/>
    <property type="molecule type" value="Genomic_DNA"/>
</dbReference>
<accession>G8C1R6</accession>
<dbReference type="PANTHER" id="PTHR31240:SF0">
    <property type="entry name" value="MATERNAL EFFECT EMBRYO ARREST 18"/>
    <property type="match status" value="1"/>
</dbReference>
<dbReference type="Proteomes" id="UP000005666">
    <property type="component" value="Chromosome 15"/>
</dbReference>
<dbReference type="OrthoDB" id="10267139at2759"/>
<dbReference type="eggNOG" id="ENOG502QUXN">
    <property type="taxonomic scope" value="Eukaryota"/>
</dbReference>
<feature type="region of interest" description="Disordered" evidence="1">
    <location>
        <begin position="242"/>
        <end position="270"/>
    </location>
</feature>
<dbReference type="InterPro" id="IPR002882">
    <property type="entry name" value="CofD"/>
</dbReference>
<dbReference type="AlphaFoldDB" id="G8C1R6"/>
<dbReference type="Gene3D" id="3.40.50.10680">
    <property type="entry name" value="CofD-like domains"/>
    <property type="match status" value="1"/>
</dbReference>
<dbReference type="OMA" id="RITRIWY"/>
<dbReference type="PANTHER" id="PTHR31240">
    <property type="entry name" value="MATERNAL EFFECT EMBRYO ARREST 18"/>
    <property type="match status" value="1"/>
</dbReference>
<organism evidence="2 3">
    <name type="scientific">Tetrapisispora phaffii (strain ATCC 24235 / CBS 4417 / NBRC 1672 / NRRL Y-8282 / UCD 70-5)</name>
    <name type="common">Yeast</name>
    <name type="synonym">Fabospora phaffii</name>
    <dbReference type="NCBI Taxonomy" id="1071381"/>
    <lineage>
        <taxon>Eukaryota</taxon>
        <taxon>Fungi</taxon>
        <taxon>Dikarya</taxon>
        <taxon>Ascomycota</taxon>
        <taxon>Saccharomycotina</taxon>
        <taxon>Saccharomycetes</taxon>
        <taxon>Saccharomycetales</taxon>
        <taxon>Saccharomycetaceae</taxon>
        <taxon>Tetrapisispora</taxon>
    </lineage>
</organism>
<gene>
    <name evidence="2" type="primary">TPHA0O01250</name>
    <name evidence="2" type="ordered locus">TPHA_0O01250</name>
</gene>